<feature type="domain" description="Putative zinc-finger" evidence="14">
    <location>
        <begin position="17"/>
        <end position="47"/>
    </location>
</feature>
<evidence type="ECO:0000256" key="7">
    <source>
        <dbReference type="ARBA" id="ARBA00023136"/>
    </source>
</evidence>
<keyword evidence="3" id="KW-1003">Cell membrane</keyword>
<accession>A0A1H1WWW3</accession>
<evidence type="ECO:0000256" key="6">
    <source>
        <dbReference type="ARBA" id="ARBA00023015"/>
    </source>
</evidence>
<proteinExistence type="predicted"/>
<dbReference type="InterPro" id="IPR041916">
    <property type="entry name" value="Anti_sigma_zinc_sf"/>
</dbReference>
<dbReference type="STRING" id="117157.SAMN04489717_4692"/>
<evidence type="ECO:0000259" key="13">
    <source>
        <dbReference type="Pfam" id="PF10099"/>
    </source>
</evidence>
<dbReference type="InterPro" id="IPR027383">
    <property type="entry name" value="Znf_put"/>
</dbReference>
<evidence type="ECO:0000256" key="5">
    <source>
        <dbReference type="ARBA" id="ARBA00022989"/>
    </source>
</evidence>
<dbReference type="GO" id="GO:0005886">
    <property type="term" value="C:plasma membrane"/>
    <property type="evidence" value="ECO:0007669"/>
    <property type="project" value="UniProtKB-SubCell"/>
</dbReference>
<evidence type="ECO:0000259" key="14">
    <source>
        <dbReference type="Pfam" id="PF13490"/>
    </source>
</evidence>
<dbReference type="EMBL" id="LT629732">
    <property type="protein sequence ID" value="SDT01201.1"/>
    <property type="molecule type" value="Genomic_DNA"/>
</dbReference>
<feature type="compositionally biased region" description="Low complexity" evidence="11">
    <location>
        <begin position="94"/>
        <end position="119"/>
    </location>
</feature>
<feature type="region of interest" description="Disordered" evidence="11">
    <location>
        <begin position="1"/>
        <end position="21"/>
    </location>
</feature>
<keyword evidence="8" id="KW-0804">Transcription</keyword>
<name>A0A1H1WWW3_9ACTN</name>
<dbReference type="Proteomes" id="UP000198983">
    <property type="component" value="Chromosome I"/>
</dbReference>
<keyword evidence="5 12" id="KW-1133">Transmembrane helix</keyword>
<dbReference type="AlphaFoldDB" id="A0A1H1WWW3"/>
<organism evidence="15 16">
    <name type="scientific">Actinopolymorpha singaporensis</name>
    <dbReference type="NCBI Taxonomy" id="117157"/>
    <lineage>
        <taxon>Bacteria</taxon>
        <taxon>Bacillati</taxon>
        <taxon>Actinomycetota</taxon>
        <taxon>Actinomycetes</taxon>
        <taxon>Propionibacteriales</taxon>
        <taxon>Actinopolymorphaceae</taxon>
        <taxon>Actinopolymorpha</taxon>
    </lineage>
</organism>
<dbReference type="InterPro" id="IPR051474">
    <property type="entry name" value="Anti-sigma-K/W_factor"/>
</dbReference>
<reference evidence="15 16" key="1">
    <citation type="submission" date="2016-10" db="EMBL/GenBank/DDBJ databases">
        <authorList>
            <person name="de Groot N.N."/>
        </authorList>
    </citation>
    <scope>NUCLEOTIDE SEQUENCE [LARGE SCALE GENOMIC DNA]</scope>
    <source>
        <strain evidence="15 16">DSM 22024</strain>
    </source>
</reference>
<gene>
    <name evidence="15" type="ORF">SAMN04489717_4692</name>
</gene>
<evidence type="ECO:0000256" key="4">
    <source>
        <dbReference type="ARBA" id="ARBA00022692"/>
    </source>
</evidence>
<evidence type="ECO:0000256" key="3">
    <source>
        <dbReference type="ARBA" id="ARBA00022475"/>
    </source>
</evidence>
<feature type="domain" description="Anti-sigma K factor RskA C-terminal" evidence="13">
    <location>
        <begin position="139"/>
        <end position="281"/>
    </location>
</feature>
<keyword evidence="16" id="KW-1185">Reference proteome</keyword>
<sequence length="287" mass="29511">MTTASGVAEQPDRPDLHSLAPPYVLDALPEPELREFEAHLATCATCREEVRQLGAVAAELAAATATEPPEQLRDRVLAAIRTTGQEAAPGAGGRRTTAAHNGRNADPATPGSAAAAPDGLRQPGAAGHRGRLPYRRSLLALAAALVVLAGIGVGAGVVQYEQAQQRATRAVQERQRIETVLAAPDSRTVRGGVRGGGQVTVVVSHQLDQAVVLLDGLSQPPRNRTYQLWFISGDNARSAGVVDVTGSGRVSEVLSGVDGANAFGISVEPMGGSKAPTTTPVAAVPLA</sequence>
<dbReference type="GO" id="GO:0016989">
    <property type="term" value="F:sigma factor antagonist activity"/>
    <property type="evidence" value="ECO:0007669"/>
    <property type="project" value="TreeGrafter"/>
</dbReference>
<dbReference type="PANTHER" id="PTHR37461:SF1">
    <property type="entry name" value="ANTI-SIGMA-K FACTOR RSKA"/>
    <property type="match status" value="1"/>
</dbReference>
<dbReference type="RefSeq" id="WP_092655743.1">
    <property type="nucleotide sequence ID" value="NZ_LT629732.1"/>
</dbReference>
<evidence type="ECO:0000256" key="2">
    <source>
        <dbReference type="ARBA" id="ARBA00004236"/>
    </source>
</evidence>
<evidence type="ECO:0000256" key="10">
    <source>
        <dbReference type="ARBA" id="ARBA00030803"/>
    </source>
</evidence>
<keyword evidence="7 12" id="KW-0472">Membrane</keyword>
<dbReference type="PANTHER" id="PTHR37461">
    <property type="entry name" value="ANTI-SIGMA-K FACTOR RSKA"/>
    <property type="match status" value="1"/>
</dbReference>
<dbReference type="Pfam" id="PF10099">
    <property type="entry name" value="RskA_C"/>
    <property type="match status" value="1"/>
</dbReference>
<evidence type="ECO:0000313" key="15">
    <source>
        <dbReference type="EMBL" id="SDT01201.1"/>
    </source>
</evidence>
<comment type="subcellular location">
    <subcellularLocation>
        <location evidence="2">Cell membrane</location>
    </subcellularLocation>
    <subcellularLocation>
        <location evidence="1">Membrane</location>
        <topology evidence="1">Single-pass membrane protein</topology>
    </subcellularLocation>
</comment>
<dbReference type="Gene3D" id="1.10.10.1320">
    <property type="entry name" value="Anti-sigma factor, zinc-finger domain"/>
    <property type="match status" value="1"/>
</dbReference>
<feature type="transmembrane region" description="Helical" evidence="12">
    <location>
        <begin position="138"/>
        <end position="160"/>
    </location>
</feature>
<feature type="region of interest" description="Disordered" evidence="11">
    <location>
        <begin position="83"/>
        <end position="128"/>
    </location>
</feature>
<evidence type="ECO:0000256" key="9">
    <source>
        <dbReference type="ARBA" id="ARBA00029829"/>
    </source>
</evidence>
<evidence type="ECO:0000256" key="1">
    <source>
        <dbReference type="ARBA" id="ARBA00004167"/>
    </source>
</evidence>
<evidence type="ECO:0000256" key="8">
    <source>
        <dbReference type="ARBA" id="ARBA00023163"/>
    </source>
</evidence>
<dbReference type="Pfam" id="PF13490">
    <property type="entry name" value="zf-HC2"/>
    <property type="match status" value="1"/>
</dbReference>
<evidence type="ECO:0000313" key="16">
    <source>
        <dbReference type="Proteomes" id="UP000198983"/>
    </source>
</evidence>
<evidence type="ECO:0000256" key="11">
    <source>
        <dbReference type="SAM" id="MobiDB-lite"/>
    </source>
</evidence>
<dbReference type="GO" id="GO:0006417">
    <property type="term" value="P:regulation of translation"/>
    <property type="evidence" value="ECO:0007669"/>
    <property type="project" value="TreeGrafter"/>
</dbReference>
<keyword evidence="4 12" id="KW-0812">Transmembrane</keyword>
<protein>
    <recommendedName>
        <fullName evidence="10">Regulator of SigK</fullName>
    </recommendedName>
    <alternativeName>
        <fullName evidence="9">Sigma-K anti-sigma factor RskA</fullName>
    </alternativeName>
</protein>
<dbReference type="InterPro" id="IPR018764">
    <property type="entry name" value="RskA_C"/>
</dbReference>
<dbReference type="OrthoDB" id="153510at2"/>
<evidence type="ECO:0000256" key="12">
    <source>
        <dbReference type="SAM" id="Phobius"/>
    </source>
</evidence>
<keyword evidence="6" id="KW-0805">Transcription regulation</keyword>